<gene>
    <name evidence="2" type="ORF">PDM28_05345</name>
</gene>
<dbReference type="Proteomes" id="UP001305421">
    <property type="component" value="Chromosome"/>
</dbReference>
<evidence type="ECO:0000313" key="2">
    <source>
        <dbReference type="EMBL" id="WNH49741.1"/>
    </source>
</evidence>
<accession>A0ABY9YGI4</accession>
<reference evidence="2 3" key="1">
    <citation type="submission" date="2022-12" db="EMBL/GenBank/DDBJ databases">
        <title>Two new species, Stenotrophomonas aracearum and Stenotrophomonas oahuensis, isolated from Anthurium (Araceae family) in Hawaii.</title>
        <authorList>
            <person name="Chunag S.C."/>
            <person name="Dobhal S."/>
            <person name="Alvarez A."/>
            <person name="Arif M."/>
        </authorList>
    </citation>
    <scope>NUCLEOTIDE SEQUENCE [LARGE SCALE GENOMIC DNA]</scope>
    <source>
        <strain evidence="2 3">A5588</strain>
    </source>
</reference>
<sequence length="198" mass="20648">MKLRPAFARLAACTVLIAAAVGAQAAPSISGRNLSVGAADVQQYLDGSFPRTQNALGGLIAMTMSHPTLTLPQGNRLDLGMDVAVATAGGAPAPLGKVKLSSGLRYDAQTQGFHLDQPTVDDFTPANNGGRLDSRTRELLNVILTDYARREPIYKIDPTVGALLGALQVQSAQVQNGRLVVTFNQDLGAMVPAGVLGK</sequence>
<feature type="signal peptide" evidence="1">
    <location>
        <begin position="1"/>
        <end position="25"/>
    </location>
</feature>
<name>A0ABY9YGI4_9GAMM</name>
<keyword evidence="1" id="KW-0732">Signal</keyword>
<dbReference type="Gene3D" id="3.15.10.40">
    <property type="entry name" value="Uncharacterised protein PF07273, DUF1439"/>
    <property type="match status" value="1"/>
</dbReference>
<feature type="chain" id="PRO_5045544952" evidence="1">
    <location>
        <begin position="26"/>
        <end position="198"/>
    </location>
</feature>
<protein>
    <submittedName>
        <fullName evidence="2">DUF1439 domain-containing protein</fullName>
    </submittedName>
</protein>
<evidence type="ECO:0000313" key="3">
    <source>
        <dbReference type="Proteomes" id="UP001305421"/>
    </source>
</evidence>
<evidence type="ECO:0000256" key="1">
    <source>
        <dbReference type="SAM" id="SignalP"/>
    </source>
</evidence>
<keyword evidence="3" id="KW-1185">Reference proteome</keyword>
<organism evidence="2 3">
    <name type="scientific">Stenotrophomonas aracearum</name>
    <dbReference type="NCBI Taxonomy" id="3003272"/>
    <lineage>
        <taxon>Bacteria</taxon>
        <taxon>Pseudomonadati</taxon>
        <taxon>Pseudomonadota</taxon>
        <taxon>Gammaproteobacteria</taxon>
        <taxon>Lysobacterales</taxon>
        <taxon>Lysobacteraceae</taxon>
        <taxon>Stenotrophomonas</taxon>
    </lineage>
</organism>
<dbReference type="EMBL" id="CP115543">
    <property type="protein sequence ID" value="WNH49741.1"/>
    <property type="molecule type" value="Genomic_DNA"/>
</dbReference>
<dbReference type="RefSeq" id="WP_311184054.1">
    <property type="nucleotide sequence ID" value="NZ_CP115543.1"/>
</dbReference>
<proteinExistence type="predicted"/>